<dbReference type="RefSeq" id="WP_163227494.1">
    <property type="nucleotide sequence ID" value="NZ_VYSG01000001.1"/>
</dbReference>
<dbReference type="GO" id="GO:0005524">
    <property type="term" value="F:ATP binding"/>
    <property type="evidence" value="ECO:0007669"/>
    <property type="project" value="UniProtKB-KW"/>
</dbReference>
<evidence type="ECO:0000256" key="2">
    <source>
        <dbReference type="ARBA" id="ARBA00022840"/>
    </source>
</evidence>
<keyword evidence="2 4" id="KW-0067">ATP-binding</keyword>
<dbReference type="GO" id="GO:0016887">
    <property type="term" value="F:ATP hydrolysis activity"/>
    <property type="evidence" value="ECO:0007669"/>
    <property type="project" value="InterPro"/>
</dbReference>
<dbReference type="PROSITE" id="PS50893">
    <property type="entry name" value="ABC_TRANSPORTER_2"/>
    <property type="match status" value="1"/>
</dbReference>
<proteinExistence type="predicted"/>
<dbReference type="InterPro" id="IPR003439">
    <property type="entry name" value="ABC_transporter-like_ATP-bd"/>
</dbReference>
<dbReference type="Proteomes" id="UP000469292">
    <property type="component" value="Unassembled WGS sequence"/>
</dbReference>
<dbReference type="AlphaFoldDB" id="A0A6I5NI38"/>
<keyword evidence="1" id="KW-0547">Nucleotide-binding</keyword>
<dbReference type="EMBL" id="VYSG01000001">
    <property type="protein sequence ID" value="NEG70003.1"/>
    <property type="molecule type" value="Genomic_DNA"/>
</dbReference>
<feature type="domain" description="ABC transporter" evidence="3">
    <location>
        <begin position="7"/>
        <end position="245"/>
    </location>
</feature>
<name>A0A6I5NI38_9BIFI</name>
<dbReference type="Gene3D" id="3.40.50.300">
    <property type="entry name" value="P-loop containing nucleotide triphosphate hydrolases"/>
    <property type="match status" value="1"/>
</dbReference>
<gene>
    <name evidence="4" type="ORF">F6S87_05225</name>
</gene>
<dbReference type="Pfam" id="PF00005">
    <property type="entry name" value="ABC_tran"/>
    <property type="match status" value="1"/>
</dbReference>
<dbReference type="InterPro" id="IPR027417">
    <property type="entry name" value="P-loop_NTPase"/>
</dbReference>
<evidence type="ECO:0000313" key="5">
    <source>
        <dbReference type="Proteomes" id="UP000469292"/>
    </source>
</evidence>
<accession>A0A6I5NI38</accession>
<dbReference type="SUPFAM" id="SSF52540">
    <property type="entry name" value="P-loop containing nucleoside triphosphate hydrolases"/>
    <property type="match status" value="1"/>
</dbReference>
<organism evidence="4 5">
    <name type="scientific">Bifidobacterium choloepi</name>
    <dbReference type="NCBI Taxonomy" id="2614131"/>
    <lineage>
        <taxon>Bacteria</taxon>
        <taxon>Bacillati</taxon>
        <taxon>Actinomycetota</taxon>
        <taxon>Actinomycetes</taxon>
        <taxon>Bifidobacteriales</taxon>
        <taxon>Bifidobacteriaceae</taxon>
        <taxon>Bifidobacterium</taxon>
    </lineage>
</organism>
<dbReference type="SMART" id="SM00382">
    <property type="entry name" value="AAA"/>
    <property type="match status" value="1"/>
</dbReference>
<protein>
    <submittedName>
        <fullName evidence="4">Sugar ABC transporter ATP-binding protein</fullName>
    </submittedName>
</protein>
<reference evidence="4 5" key="1">
    <citation type="submission" date="2019-09" db="EMBL/GenBank/DDBJ databases">
        <title>Phylogenetic characterization of a novel taxon of the genus Bifidobacterium: Bifidobacterium choloepi sp. nov.</title>
        <authorList>
            <person name="Modesto M."/>
            <person name="Satti M."/>
        </authorList>
    </citation>
    <scope>NUCLEOTIDE SEQUENCE [LARGE SCALE GENOMIC DNA]</scope>
    <source>
        <strain evidence="4 5">BRDM6</strain>
    </source>
</reference>
<dbReference type="PANTHER" id="PTHR43790:SF8">
    <property type="entry name" value="SUGAR ABC TRANSPORTER ATP-BINDING PROTEIN"/>
    <property type="match status" value="1"/>
</dbReference>
<dbReference type="CDD" id="cd03216">
    <property type="entry name" value="ABC_Carb_Monos_I"/>
    <property type="match status" value="1"/>
</dbReference>
<dbReference type="InterPro" id="IPR003593">
    <property type="entry name" value="AAA+_ATPase"/>
</dbReference>
<dbReference type="PANTHER" id="PTHR43790">
    <property type="entry name" value="CARBOHYDRATE TRANSPORT ATP-BINDING PROTEIN MG119-RELATED"/>
    <property type="match status" value="1"/>
</dbReference>
<sequence length="272" mass="29777">MKTTPLIELQDITKSYEHVDALRRVDFAVNPGEIVAIVGDNGAGKSTLMHVMAGLIQPTSGTIRRNGEPITIPSVRAAADLGIATVFQGQELCENLDVASNLFLGHEARRGALNTVRDDEAMRRRAREALATLSAAIRPTQAVASLSGGQRQTVTIARTLLHDPDLILLDEPTASLSVIQTAEVLEYIKRLRSRGCSIVMICHTLPDVFAISDRIAVMRRGRILAIHNTRDVTYEQVIAEISGVRDPNEVNRNIRKISRHVRPVESEDGQPA</sequence>
<keyword evidence="5" id="KW-1185">Reference proteome</keyword>
<evidence type="ECO:0000259" key="3">
    <source>
        <dbReference type="PROSITE" id="PS50893"/>
    </source>
</evidence>
<evidence type="ECO:0000313" key="4">
    <source>
        <dbReference type="EMBL" id="NEG70003.1"/>
    </source>
</evidence>
<comment type="caution">
    <text evidence="4">The sequence shown here is derived from an EMBL/GenBank/DDBJ whole genome shotgun (WGS) entry which is preliminary data.</text>
</comment>
<dbReference type="InterPro" id="IPR050107">
    <property type="entry name" value="ABC_carbohydrate_import_ATPase"/>
</dbReference>
<evidence type="ECO:0000256" key="1">
    <source>
        <dbReference type="ARBA" id="ARBA00022741"/>
    </source>
</evidence>